<dbReference type="EMBL" id="SRLE01000003">
    <property type="protein sequence ID" value="TGD75490.1"/>
    <property type="molecule type" value="Genomic_DNA"/>
</dbReference>
<comment type="similarity">
    <text evidence="6">Belongs to the peptidase M48 family.</text>
</comment>
<evidence type="ECO:0000256" key="4">
    <source>
        <dbReference type="ARBA" id="ARBA00022833"/>
    </source>
</evidence>
<gene>
    <name evidence="9" type="ORF">E4634_03330</name>
</gene>
<keyword evidence="2" id="KW-0479">Metal-binding</keyword>
<evidence type="ECO:0000259" key="8">
    <source>
        <dbReference type="Pfam" id="PF01435"/>
    </source>
</evidence>
<keyword evidence="4 6" id="KW-0862">Zinc</keyword>
<dbReference type="OrthoDB" id="6388556at2"/>
<evidence type="ECO:0000256" key="2">
    <source>
        <dbReference type="ARBA" id="ARBA00022723"/>
    </source>
</evidence>
<dbReference type="GO" id="GO:0004222">
    <property type="term" value="F:metalloendopeptidase activity"/>
    <property type="evidence" value="ECO:0007669"/>
    <property type="project" value="InterPro"/>
</dbReference>
<dbReference type="GO" id="GO:0046872">
    <property type="term" value="F:metal ion binding"/>
    <property type="evidence" value="ECO:0007669"/>
    <property type="project" value="UniProtKB-KW"/>
</dbReference>
<evidence type="ECO:0000313" key="9">
    <source>
        <dbReference type="EMBL" id="TGD75490.1"/>
    </source>
</evidence>
<dbReference type="PANTHER" id="PTHR34978:SF3">
    <property type="entry name" value="SLR0241 PROTEIN"/>
    <property type="match status" value="1"/>
</dbReference>
<comment type="cofactor">
    <cofactor evidence="6">
        <name>Zn(2+)</name>
        <dbReference type="ChEBI" id="CHEBI:29105"/>
    </cofactor>
    <text evidence="6">Binds 1 zinc ion per subunit.</text>
</comment>
<dbReference type="InterPro" id="IPR001915">
    <property type="entry name" value="Peptidase_M48"/>
</dbReference>
<keyword evidence="10" id="KW-1185">Reference proteome</keyword>
<feature type="transmembrane region" description="Helical" evidence="7">
    <location>
        <begin position="50"/>
        <end position="74"/>
    </location>
</feature>
<evidence type="ECO:0000313" key="10">
    <source>
        <dbReference type="Proteomes" id="UP000298050"/>
    </source>
</evidence>
<sequence length="306" mass="33072">MTETLLSAALCALLLWWVLALLCAAAYPLLRRRLLALDPAQAGNFLLAYLALPLLGTLGASLLLYGSAGALLLVSDHCHAGQCSDHGPLLRGAGLALLPVMAWYAWRLVNCVRRQWWPGFALARQLRCFGQRRGAAIEIPAAQPAAFTLGWWHPRVYLTSALLQRCTQNEVDCILAHEASHHRRRDNLRQLLANALAAPVPLQLAATQLEDLALLHELAADRDAAHSCTPEAVAGALLRVARLQRAAPPAGSVAFAGTRIERRVRALVEDPPPALPPTWSLAIAALVLCALLAAINPLHRLIETLP</sequence>
<keyword evidence="5 6" id="KW-0482">Metalloprotease</keyword>
<evidence type="ECO:0000256" key="6">
    <source>
        <dbReference type="RuleBase" id="RU003983"/>
    </source>
</evidence>
<keyword evidence="7" id="KW-0472">Membrane</keyword>
<dbReference type="GO" id="GO:0006508">
    <property type="term" value="P:proteolysis"/>
    <property type="evidence" value="ECO:0007669"/>
    <property type="project" value="UniProtKB-KW"/>
</dbReference>
<dbReference type="Proteomes" id="UP000298050">
    <property type="component" value="Unassembled WGS sequence"/>
</dbReference>
<dbReference type="Gene3D" id="3.30.2010.10">
    <property type="entry name" value="Metalloproteases ('zincins'), catalytic domain"/>
    <property type="match status" value="1"/>
</dbReference>
<keyword evidence="7" id="KW-0812">Transmembrane</keyword>
<proteinExistence type="inferred from homology"/>
<dbReference type="Pfam" id="PF01435">
    <property type="entry name" value="Peptidase_M48"/>
    <property type="match status" value="1"/>
</dbReference>
<keyword evidence="3 6" id="KW-0378">Hydrolase</keyword>
<protein>
    <submittedName>
        <fullName evidence="9">M56 family peptidase</fullName>
    </submittedName>
</protein>
<dbReference type="AlphaFoldDB" id="A0A4Z0M7U9"/>
<feature type="transmembrane region" description="Helical" evidence="7">
    <location>
        <begin position="86"/>
        <end position="106"/>
    </location>
</feature>
<accession>A0A4Z0M7U9</accession>
<comment type="caution">
    <text evidence="9">The sequence shown here is derived from an EMBL/GenBank/DDBJ whole genome shotgun (WGS) entry which is preliminary data.</text>
</comment>
<evidence type="ECO:0000256" key="7">
    <source>
        <dbReference type="SAM" id="Phobius"/>
    </source>
</evidence>
<dbReference type="PANTHER" id="PTHR34978">
    <property type="entry name" value="POSSIBLE SENSOR-TRANSDUCER PROTEIN BLAR"/>
    <property type="match status" value="1"/>
</dbReference>
<dbReference type="InterPro" id="IPR052173">
    <property type="entry name" value="Beta-lactam_resp_regulator"/>
</dbReference>
<dbReference type="CDD" id="cd07326">
    <property type="entry name" value="M56_BlaR1_MecR1_like"/>
    <property type="match status" value="1"/>
</dbReference>
<evidence type="ECO:0000256" key="3">
    <source>
        <dbReference type="ARBA" id="ARBA00022801"/>
    </source>
</evidence>
<keyword evidence="1 6" id="KW-0645">Protease</keyword>
<evidence type="ECO:0000256" key="5">
    <source>
        <dbReference type="ARBA" id="ARBA00023049"/>
    </source>
</evidence>
<dbReference type="RefSeq" id="WP_135441193.1">
    <property type="nucleotide sequence ID" value="NZ_SRLE01000003.1"/>
</dbReference>
<feature type="domain" description="Peptidase M48" evidence="8">
    <location>
        <begin position="142"/>
        <end position="197"/>
    </location>
</feature>
<organism evidence="9 10">
    <name type="scientific">Mangrovimicrobium sediminis</name>
    <dbReference type="NCBI Taxonomy" id="2562682"/>
    <lineage>
        <taxon>Bacteria</taxon>
        <taxon>Pseudomonadati</taxon>
        <taxon>Pseudomonadota</taxon>
        <taxon>Gammaproteobacteria</taxon>
        <taxon>Cellvibrionales</taxon>
        <taxon>Halieaceae</taxon>
        <taxon>Mangrovimicrobium</taxon>
    </lineage>
</organism>
<keyword evidence="7" id="KW-1133">Transmembrane helix</keyword>
<evidence type="ECO:0000256" key="1">
    <source>
        <dbReference type="ARBA" id="ARBA00022670"/>
    </source>
</evidence>
<reference evidence="9 10" key="1">
    <citation type="submission" date="2019-04" db="EMBL/GenBank/DDBJ databases">
        <title>Taxonomy of novel Haliea sp. from mangrove soil of West Coast of India.</title>
        <authorList>
            <person name="Verma A."/>
            <person name="Kumar P."/>
            <person name="Krishnamurthi S."/>
        </authorList>
    </citation>
    <scope>NUCLEOTIDE SEQUENCE [LARGE SCALE GENOMIC DNA]</scope>
    <source>
        <strain evidence="9 10">SAOS-164</strain>
    </source>
</reference>
<name>A0A4Z0M7U9_9GAMM</name>